<evidence type="ECO:0000313" key="2">
    <source>
        <dbReference type="EMBL" id="EDW27035.1"/>
    </source>
</evidence>
<feature type="transmembrane region" description="Helical" evidence="1">
    <location>
        <begin position="6"/>
        <end position="24"/>
    </location>
</feature>
<keyword evidence="1" id="KW-1133">Transmembrane helix</keyword>
<reference evidence="2" key="2">
    <citation type="submission" date="2008-06" db="EMBL/GenBank/DDBJ databases">
        <authorList>
            <consortium name="FlyBase"/>
        </authorList>
    </citation>
    <scope>NUCLEOTIDE SEQUENCE</scope>
    <source>
        <strain evidence="2">MSH-3</strain>
    </source>
</reference>
<dbReference type="AlphaFoldDB" id="B4GWF1"/>
<keyword evidence="4" id="KW-1185">Reference proteome</keyword>
<dbReference type="OMA" id="LYPRLMY"/>
<keyword evidence="1" id="KW-0472">Membrane</keyword>
<dbReference type="HOGENOM" id="CLU_1588221_0_0_1"/>
<dbReference type="EMBL" id="CH479194">
    <property type="protein sequence ID" value="EDW27035.1"/>
    <property type="molecule type" value="Genomic_DNA"/>
</dbReference>
<organism evidence="4">
    <name type="scientific">Drosophila persimilis</name>
    <name type="common">Fruit fly</name>
    <dbReference type="NCBI Taxonomy" id="7234"/>
    <lineage>
        <taxon>Eukaryota</taxon>
        <taxon>Metazoa</taxon>
        <taxon>Ecdysozoa</taxon>
        <taxon>Arthropoda</taxon>
        <taxon>Hexapoda</taxon>
        <taxon>Insecta</taxon>
        <taxon>Pterygota</taxon>
        <taxon>Neoptera</taxon>
        <taxon>Endopterygota</taxon>
        <taxon>Diptera</taxon>
        <taxon>Brachycera</taxon>
        <taxon>Muscomorpha</taxon>
        <taxon>Ephydroidea</taxon>
        <taxon>Drosophilidae</taxon>
        <taxon>Drosophila</taxon>
        <taxon>Sophophora</taxon>
    </lineage>
</organism>
<proteinExistence type="predicted"/>
<dbReference type="Proteomes" id="UP000008744">
    <property type="component" value="Unassembled WGS sequence"/>
</dbReference>
<keyword evidence="1" id="KW-0812">Transmembrane</keyword>
<protein>
    <submittedName>
        <fullName evidence="2">GL16455</fullName>
    </submittedName>
    <submittedName>
        <fullName evidence="3">GL17889</fullName>
    </submittedName>
</protein>
<accession>B4GWF1</accession>
<reference evidence="2 4" key="1">
    <citation type="journal article" date="2007" name="Nature">
        <title>Evolution of genes and genomes on the Drosophila phylogeny.</title>
        <authorList>
            <consortium name="Drosophila 12 Genomes Consortium"/>
            <person name="Clark A.G."/>
            <person name="Eisen M.B."/>
            <person name="Smith D.R."/>
            <person name="Bergman C.M."/>
            <person name="Oliver B."/>
            <person name="Markow T.A."/>
            <person name="Kaufman T.C."/>
            <person name="Kellis M."/>
            <person name="Gelbart W."/>
            <person name="Iyer V.N."/>
            <person name="Pollard D.A."/>
            <person name="Sackton T.B."/>
            <person name="Larracuente A.M."/>
            <person name="Singh N.D."/>
            <person name="Abad J.P."/>
            <person name="Abt D.N."/>
            <person name="Adryan B."/>
            <person name="Aguade M."/>
            <person name="Akashi H."/>
            <person name="Anderson W.W."/>
            <person name="Aquadro C.F."/>
            <person name="Ardell D.H."/>
            <person name="Arguello R."/>
            <person name="Artieri C.G."/>
            <person name="Barbash D.A."/>
            <person name="Barker D."/>
            <person name="Barsanti P."/>
            <person name="Batterham P."/>
            <person name="Batzoglou S."/>
            <person name="Begun D."/>
            <person name="Bhutkar A."/>
            <person name="Blanco E."/>
            <person name="Bosak S.A."/>
            <person name="Bradley R.K."/>
            <person name="Brand A.D."/>
            <person name="Brent M.R."/>
            <person name="Brooks A.N."/>
            <person name="Brown R.H."/>
            <person name="Butlin R.K."/>
            <person name="Caggese C."/>
            <person name="Calvi B.R."/>
            <person name="Bernardo de Carvalho A."/>
            <person name="Caspi A."/>
            <person name="Castrezana S."/>
            <person name="Celniker S.E."/>
            <person name="Chang J.L."/>
            <person name="Chapple C."/>
            <person name="Chatterji S."/>
            <person name="Chinwalla A."/>
            <person name="Civetta A."/>
            <person name="Clifton S.W."/>
            <person name="Comeron J.M."/>
            <person name="Costello J.C."/>
            <person name="Coyne J.A."/>
            <person name="Daub J."/>
            <person name="David R.G."/>
            <person name="Delcher A.L."/>
            <person name="Delehaunty K."/>
            <person name="Do C.B."/>
            <person name="Ebling H."/>
            <person name="Edwards K."/>
            <person name="Eickbush T."/>
            <person name="Evans J.D."/>
            <person name="Filipski A."/>
            <person name="Findeiss S."/>
            <person name="Freyhult E."/>
            <person name="Fulton L."/>
            <person name="Fulton R."/>
            <person name="Garcia A.C."/>
            <person name="Gardiner A."/>
            <person name="Garfield D.A."/>
            <person name="Garvin B.E."/>
            <person name="Gibson G."/>
            <person name="Gilbert D."/>
            <person name="Gnerre S."/>
            <person name="Godfrey J."/>
            <person name="Good R."/>
            <person name="Gotea V."/>
            <person name="Gravely B."/>
            <person name="Greenberg A.J."/>
            <person name="Griffiths-Jones S."/>
            <person name="Gross S."/>
            <person name="Guigo R."/>
            <person name="Gustafson E.A."/>
            <person name="Haerty W."/>
            <person name="Hahn M.W."/>
            <person name="Halligan D.L."/>
            <person name="Halpern A.L."/>
            <person name="Halter G.M."/>
            <person name="Han M.V."/>
            <person name="Heger A."/>
            <person name="Hillier L."/>
            <person name="Hinrichs A.S."/>
            <person name="Holmes I."/>
            <person name="Hoskins R.A."/>
            <person name="Hubisz M.J."/>
            <person name="Hultmark D."/>
            <person name="Huntley M.A."/>
            <person name="Jaffe D.B."/>
            <person name="Jagadeeshan S."/>
            <person name="Jeck W.R."/>
            <person name="Johnson J."/>
            <person name="Jones C.D."/>
            <person name="Jordan W.C."/>
            <person name="Karpen G.H."/>
            <person name="Kataoka E."/>
            <person name="Keightley P.D."/>
            <person name="Kheradpour P."/>
            <person name="Kirkness E.F."/>
            <person name="Koerich L.B."/>
            <person name="Kristiansen K."/>
            <person name="Kudrna D."/>
            <person name="Kulathinal R.J."/>
            <person name="Kumar S."/>
            <person name="Kwok R."/>
            <person name="Lander E."/>
            <person name="Langley C.H."/>
            <person name="Lapoint R."/>
            <person name="Lazzaro B.P."/>
            <person name="Lee S.J."/>
            <person name="Levesque L."/>
            <person name="Li R."/>
            <person name="Lin C.F."/>
            <person name="Lin M.F."/>
            <person name="Lindblad-Toh K."/>
            <person name="Llopart A."/>
            <person name="Long M."/>
            <person name="Low L."/>
            <person name="Lozovsky E."/>
            <person name="Lu J."/>
            <person name="Luo M."/>
            <person name="Machado C.A."/>
            <person name="Makalowski W."/>
            <person name="Marzo M."/>
            <person name="Matsuda M."/>
            <person name="Matzkin L."/>
            <person name="McAllister B."/>
            <person name="McBride C.S."/>
            <person name="McKernan B."/>
            <person name="McKernan K."/>
            <person name="Mendez-Lago M."/>
            <person name="Minx P."/>
            <person name="Mollenhauer M.U."/>
            <person name="Montooth K."/>
            <person name="Mount S.M."/>
            <person name="Mu X."/>
            <person name="Myers E."/>
            <person name="Negre B."/>
            <person name="Newfeld S."/>
            <person name="Nielsen R."/>
            <person name="Noor M.A."/>
            <person name="O'Grady P."/>
            <person name="Pachter L."/>
            <person name="Papaceit M."/>
            <person name="Parisi M.J."/>
            <person name="Parisi M."/>
            <person name="Parts L."/>
            <person name="Pedersen J.S."/>
            <person name="Pesole G."/>
            <person name="Phillippy A.M."/>
            <person name="Ponting C.P."/>
            <person name="Pop M."/>
            <person name="Porcelli D."/>
            <person name="Powell J.R."/>
            <person name="Prohaska S."/>
            <person name="Pruitt K."/>
            <person name="Puig M."/>
            <person name="Quesneville H."/>
            <person name="Ram K.R."/>
            <person name="Rand D."/>
            <person name="Rasmussen M.D."/>
            <person name="Reed L.K."/>
            <person name="Reenan R."/>
            <person name="Reily A."/>
            <person name="Remington K.A."/>
            <person name="Rieger T.T."/>
            <person name="Ritchie M.G."/>
            <person name="Robin C."/>
            <person name="Rogers Y.H."/>
            <person name="Rohde C."/>
            <person name="Rozas J."/>
            <person name="Rubenfield M.J."/>
            <person name="Ruiz A."/>
            <person name="Russo S."/>
            <person name="Salzberg S.L."/>
            <person name="Sanchez-Gracia A."/>
            <person name="Saranga D.J."/>
            <person name="Sato H."/>
            <person name="Schaeffer S.W."/>
            <person name="Schatz M.C."/>
            <person name="Schlenke T."/>
            <person name="Schwartz R."/>
            <person name="Segarra C."/>
            <person name="Singh R.S."/>
            <person name="Sirot L."/>
            <person name="Sirota M."/>
            <person name="Sisneros N.B."/>
            <person name="Smith C.D."/>
            <person name="Smith T.F."/>
            <person name="Spieth J."/>
            <person name="Stage D.E."/>
            <person name="Stark A."/>
            <person name="Stephan W."/>
            <person name="Strausberg R.L."/>
            <person name="Strempel S."/>
            <person name="Sturgill D."/>
            <person name="Sutton G."/>
            <person name="Sutton G.G."/>
            <person name="Tao W."/>
            <person name="Teichmann S."/>
            <person name="Tobari Y.N."/>
            <person name="Tomimura Y."/>
            <person name="Tsolas J.M."/>
            <person name="Valente V.L."/>
            <person name="Venter E."/>
            <person name="Venter J.C."/>
            <person name="Vicario S."/>
            <person name="Vieira F.G."/>
            <person name="Vilella A.J."/>
            <person name="Villasante A."/>
            <person name="Walenz B."/>
            <person name="Wang J."/>
            <person name="Wasserman M."/>
            <person name="Watts T."/>
            <person name="Wilson D."/>
            <person name="Wilson R.K."/>
            <person name="Wing R.A."/>
            <person name="Wolfner M.F."/>
            <person name="Wong A."/>
            <person name="Wong G.K."/>
            <person name="Wu C.I."/>
            <person name="Wu G."/>
            <person name="Yamamoto D."/>
            <person name="Yang H.P."/>
            <person name="Yang S.P."/>
            <person name="Yorke J.A."/>
            <person name="Yoshida K."/>
            <person name="Zdobnov E."/>
            <person name="Zhang P."/>
            <person name="Zhang Y."/>
            <person name="Zimin A.V."/>
            <person name="Baldwin J."/>
            <person name="Abdouelleil A."/>
            <person name="Abdulkadir J."/>
            <person name="Abebe A."/>
            <person name="Abera B."/>
            <person name="Abreu J."/>
            <person name="Acer S.C."/>
            <person name="Aftuck L."/>
            <person name="Alexander A."/>
            <person name="An P."/>
            <person name="Anderson E."/>
            <person name="Anderson S."/>
            <person name="Arachi H."/>
            <person name="Azer M."/>
            <person name="Bachantsang P."/>
            <person name="Barry A."/>
            <person name="Bayul T."/>
            <person name="Berlin A."/>
            <person name="Bessette D."/>
            <person name="Bloom T."/>
            <person name="Blye J."/>
            <person name="Boguslavskiy L."/>
            <person name="Bonnet C."/>
            <person name="Boukhgalter B."/>
            <person name="Bourzgui I."/>
            <person name="Brown A."/>
            <person name="Cahill P."/>
            <person name="Channer S."/>
            <person name="Cheshatsang Y."/>
            <person name="Chuda L."/>
            <person name="Citroen M."/>
            <person name="Collymore A."/>
            <person name="Cooke P."/>
            <person name="Costello M."/>
            <person name="D'Aco K."/>
            <person name="Daza R."/>
            <person name="De Haan G."/>
            <person name="DeGray S."/>
            <person name="DeMaso C."/>
            <person name="Dhargay N."/>
            <person name="Dooley K."/>
            <person name="Dooley E."/>
            <person name="Doricent M."/>
            <person name="Dorje P."/>
            <person name="Dorjee K."/>
            <person name="Dupes A."/>
            <person name="Elong R."/>
            <person name="Falk J."/>
            <person name="Farina A."/>
            <person name="Faro S."/>
            <person name="Ferguson D."/>
            <person name="Fisher S."/>
            <person name="Foley C.D."/>
            <person name="Franke A."/>
            <person name="Friedrich D."/>
            <person name="Gadbois L."/>
            <person name="Gearin G."/>
            <person name="Gearin C.R."/>
            <person name="Giannoukos G."/>
            <person name="Goode T."/>
            <person name="Graham J."/>
            <person name="Grandbois E."/>
            <person name="Grewal S."/>
            <person name="Gyaltsen K."/>
            <person name="Hafez N."/>
            <person name="Hagos B."/>
            <person name="Hall J."/>
            <person name="Henson C."/>
            <person name="Hollinger A."/>
            <person name="Honan T."/>
            <person name="Huard M.D."/>
            <person name="Hughes L."/>
            <person name="Hurhula B."/>
            <person name="Husby M.E."/>
            <person name="Kamat A."/>
            <person name="Kanga B."/>
            <person name="Kashin S."/>
            <person name="Khazanovich D."/>
            <person name="Kisner P."/>
            <person name="Lance K."/>
            <person name="Lara M."/>
            <person name="Lee W."/>
            <person name="Lennon N."/>
            <person name="Letendre F."/>
            <person name="LeVine R."/>
            <person name="Lipovsky A."/>
            <person name="Liu X."/>
            <person name="Liu J."/>
            <person name="Liu S."/>
            <person name="Lokyitsang T."/>
            <person name="Lokyitsang Y."/>
            <person name="Lubonja R."/>
            <person name="Lui A."/>
            <person name="MacDonald P."/>
            <person name="Magnisalis V."/>
            <person name="Maru K."/>
            <person name="Matthews C."/>
            <person name="McCusker W."/>
            <person name="McDonough S."/>
            <person name="Mehta T."/>
            <person name="Meldrim J."/>
            <person name="Meneus L."/>
            <person name="Mihai O."/>
            <person name="Mihalev A."/>
            <person name="Mihova T."/>
            <person name="Mittelman R."/>
            <person name="Mlenga V."/>
            <person name="Montmayeur A."/>
            <person name="Mulrain L."/>
            <person name="Navidi A."/>
            <person name="Naylor J."/>
            <person name="Negash T."/>
            <person name="Nguyen T."/>
            <person name="Nguyen N."/>
            <person name="Nicol R."/>
            <person name="Norbu C."/>
            <person name="Norbu N."/>
            <person name="Novod N."/>
            <person name="O'Neill B."/>
            <person name="Osman S."/>
            <person name="Markiewicz E."/>
            <person name="Oyono O.L."/>
            <person name="Patti C."/>
            <person name="Phunkhang P."/>
            <person name="Pierre F."/>
            <person name="Priest M."/>
            <person name="Raghuraman S."/>
            <person name="Rege F."/>
            <person name="Reyes R."/>
            <person name="Rise C."/>
            <person name="Rogov P."/>
            <person name="Ross K."/>
            <person name="Ryan E."/>
            <person name="Settipalli S."/>
            <person name="Shea T."/>
            <person name="Sherpa N."/>
            <person name="Shi L."/>
            <person name="Shih D."/>
            <person name="Sparrow T."/>
            <person name="Spaulding J."/>
            <person name="Stalker J."/>
            <person name="Stange-Thomann N."/>
            <person name="Stavropoulos S."/>
            <person name="Stone C."/>
            <person name="Strader C."/>
            <person name="Tesfaye S."/>
            <person name="Thomson T."/>
            <person name="Thoulutsang Y."/>
            <person name="Thoulutsang D."/>
            <person name="Topham K."/>
            <person name="Topping I."/>
            <person name="Tsamla T."/>
            <person name="Vassiliev H."/>
            <person name="Vo A."/>
            <person name="Wangchuk T."/>
            <person name="Wangdi T."/>
            <person name="Weiand M."/>
            <person name="Wilkinson J."/>
            <person name="Wilson A."/>
            <person name="Yadav S."/>
            <person name="Young G."/>
            <person name="Yu Q."/>
            <person name="Zembek L."/>
            <person name="Zhong D."/>
            <person name="Zimmer A."/>
            <person name="Zwirko Z."/>
            <person name="Jaffe D.B."/>
            <person name="Alvarez P."/>
            <person name="Brockman W."/>
            <person name="Butler J."/>
            <person name="Chin C."/>
            <person name="Gnerre S."/>
            <person name="Grabherr M."/>
            <person name="Kleber M."/>
            <person name="Mauceli E."/>
            <person name="MacCallum I."/>
        </authorList>
    </citation>
    <scope>NUCLEOTIDE SEQUENCE [LARGE SCALE GENOMIC DNA]</scope>
    <source>
        <strain evidence="2">MSH-3</strain>
        <strain evidence="4">MSH-3 / Tucson 14011-0111.49</strain>
    </source>
</reference>
<evidence type="ECO:0000313" key="3">
    <source>
        <dbReference type="EMBL" id="EDW36512.1"/>
    </source>
</evidence>
<feature type="transmembrane region" description="Helical" evidence="1">
    <location>
        <begin position="81"/>
        <end position="99"/>
    </location>
</feature>
<name>B4GWF1_DROPE</name>
<gene>
    <name evidence="2" type="primary">Dper\GL16455</name>
    <name evidence="3" type="synonym">Dper\GL17889</name>
    <name evidence="2" type="ORF">Dper_GL16455</name>
    <name evidence="3" type="ORF">Dper_GL17889</name>
    <name evidence="2" type="ORF">GL16455</name>
    <name evidence="2" type="ORF">GL17889</name>
</gene>
<dbReference type="EMBL" id="CH693208">
    <property type="protein sequence ID" value="EDW36512.1"/>
    <property type="molecule type" value="Genomic_DNA"/>
</dbReference>
<sequence>MLSDRVYYFFTFVALTIDIWSILLSPRLVLQAGPDAAGPQVARIVTESPLEAMLEAGVYAALALMNLRLPLLFFVAERRAAVLQILPLVPCSLNALVLYPRLMYKVYASNRLLVGSLWLLGPGDSYRTVVRVGVLCVMQFCTLSEIDMALHYTTQVRNRRPPRNPPAA</sequence>
<evidence type="ECO:0000313" key="4">
    <source>
        <dbReference type="Proteomes" id="UP000008744"/>
    </source>
</evidence>
<evidence type="ECO:0000256" key="1">
    <source>
        <dbReference type="SAM" id="Phobius"/>
    </source>
</evidence>